<dbReference type="HOGENOM" id="CLU_1180191_0_0_1"/>
<dbReference type="OrthoDB" id="3648465at2759"/>
<evidence type="ECO:0000313" key="1">
    <source>
        <dbReference type="EMBL" id="EME43822.1"/>
    </source>
</evidence>
<dbReference type="EMBL" id="KB446539">
    <property type="protein sequence ID" value="EME43822.1"/>
    <property type="molecule type" value="Genomic_DNA"/>
</dbReference>
<dbReference type="AlphaFoldDB" id="N1PJY1"/>
<gene>
    <name evidence="1" type="ORF">DOTSEDRAFT_71602</name>
</gene>
<keyword evidence="2" id="KW-1185">Reference proteome</keyword>
<reference evidence="2" key="1">
    <citation type="journal article" date="2012" name="PLoS Genet.">
        <title>The genomes of the fungal plant pathogens Cladosporium fulvum and Dothistroma septosporum reveal adaptation to different hosts and lifestyles but also signatures of common ancestry.</title>
        <authorList>
            <person name="de Wit P.J.G.M."/>
            <person name="van der Burgt A."/>
            <person name="Oekmen B."/>
            <person name="Stergiopoulos I."/>
            <person name="Abd-Elsalam K.A."/>
            <person name="Aerts A.L."/>
            <person name="Bahkali A.H."/>
            <person name="Beenen H.G."/>
            <person name="Chettri P."/>
            <person name="Cox M.P."/>
            <person name="Datema E."/>
            <person name="de Vries R.P."/>
            <person name="Dhillon B."/>
            <person name="Ganley A.R."/>
            <person name="Griffiths S.A."/>
            <person name="Guo Y."/>
            <person name="Hamelin R.C."/>
            <person name="Henrissat B."/>
            <person name="Kabir M.S."/>
            <person name="Jashni M.K."/>
            <person name="Kema G."/>
            <person name="Klaubauf S."/>
            <person name="Lapidus A."/>
            <person name="Levasseur A."/>
            <person name="Lindquist E."/>
            <person name="Mehrabi R."/>
            <person name="Ohm R.A."/>
            <person name="Owen T.J."/>
            <person name="Salamov A."/>
            <person name="Schwelm A."/>
            <person name="Schijlen E."/>
            <person name="Sun H."/>
            <person name="van den Burg H.A."/>
            <person name="van Ham R.C.H.J."/>
            <person name="Zhang S."/>
            <person name="Goodwin S.B."/>
            <person name="Grigoriev I.V."/>
            <person name="Collemare J."/>
            <person name="Bradshaw R.E."/>
        </authorList>
    </citation>
    <scope>NUCLEOTIDE SEQUENCE [LARGE SCALE GENOMIC DNA]</scope>
    <source>
        <strain evidence="2">NZE10 / CBS 128990</strain>
    </source>
</reference>
<reference evidence="1 2" key="2">
    <citation type="journal article" date="2012" name="PLoS Pathog.">
        <title>Diverse lifestyles and strategies of plant pathogenesis encoded in the genomes of eighteen Dothideomycetes fungi.</title>
        <authorList>
            <person name="Ohm R.A."/>
            <person name="Feau N."/>
            <person name="Henrissat B."/>
            <person name="Schoch C.L."/>
            <person name="Horwitz B.A."/>
            <person name="Barry K.W."/>
            <person name="Condon B.J."/>
            <person name="Copeland A.C."/>
            <person name="Dhillon B."/>
            <person name="Glaser F."/>
            <person name="Hesse C.N."/>
            <person name="Kosti I."/>
            <person name="LaButti K."/>
            <person name="Lindquist E.A."/>
            <person name="Lucas S."/>
            <person name="Salamov A.A."/>
            <person name="Bradshaw R.E."/>
            <person name="Ciuffetti L."/>
            <person name="Hamelin R.C."/>
            <person name="Kema G.H.J."/>
            <person name="Lawrence C."/>
            <person name="Scott J.A."/>
            <person name="Spatafora J.W."/>
            <person name="Turgeon B.G."/>
            <person name="de Wit P.J.G.M."/>
            <person name="Zhong S."/>
            <person name="Goodwin S.B."/>
            <person name="Grigoriev I.V."/>
        </authorList>
    </citation>
    <scope>NUCLEOTIDE SEQUENCE [LARGE SCALE GENOMIC DNA]</scope>
    <source>
        <strain evidence="2">NZE10 / CBS 128990</strain>
    </source>
</reference>
<dbReference type="Proteomes" id="UP000016933">
    <property type="component" value="Unassembled WGS sequence"/>
</dbReference>
<evidence type="ECO:0008006" key="3">
    <source>
        <dbReference type="Google" id="ProtNLM"/>
    </source>
</evidence>
<dbReference type="OMA" id="LACPFVC"/>
<accession>N1PJY1</accession>
<sequence length="235" mass="27388">MSAPTLNQRGGSERVFDLPELLEPILLNVDDAQTILLSQRVNHSFNNIVNRSHGLQRVLWMKATPQADQPADFPRINPLLTKHHTAINIPTLTTSIDAQNRTDMLGRYKYLEVRVIAKDDNSSWMRMLPFQPKRSANLALACPFVCETCEDREKPEKWRWKEEQDELWLDREDCEEYVGREVFITKCTKLGKVEAMTIREMFEMAGEEGLRERVARQELEDRVAELEVEDREDDD</sequence>
<protein>
    <recommendedName>
        <fullName evidence="3">F-box domain-containing protein</fullName>
    </recommendedName>
</protein>
<evidence type="ECO:0000313" key="2">
    <source>
        <dbReference type="Proteomes" id="UP000016933"/>
    </source>
</evidence>
<organism evidence="1 2">
    <name type="scientific">Dothistroma septosporum (strain NZE10 / CBS 128990)</name>
    <name type="common">Red band needle blight fungus</name>
    <name type="synonym">Mycosphaerella pini</name>
    <dbReference type="NCBI Taxonomy" id="675120"/>
    <lineage>
        <taxon>Eukaryota</taxon>
        <taxon>Fungi</taxon>
        <taxon>Dikarya</taxon>
        <taxon>Ascomycota</taxon>
        <taxon>Pezizomycotina</taxon>
        <taxon>Dothideomycetes</taxon>
        <taxon>Dothideomycetidae</taxon>
        <taxon>Mycosphaerellales</taxon>
        <taxon>Mycosphaerellaceae</taxon>
        <taxon>Dothistroma</taxon>
    </lineage>
</organism>
<name>N1PJY1_DOTSN</name>
<proteinExistence type="predicted"/>